<evidence type="ECO:0000259" key="1">
    <source>
        <dbReference type="Pfam" id="PF20076"/>
    </source>
</evidence>
<keyword evidence="3" id="KW-1185">Reference proteome</keyword>
<protein>
    <recommendedName>
        <fullName evidence="1">DUF6472 domain-containing protein</fullName>
    </recommendedName>
</protein>
<dbReference type="EMBL" id="JACSNV010000033">
    <property type="protein sequence ID" value="MBM6878967.1"/>
    <property type="molecule type" value="Genomic_DNA"/>
</dbReference>
<dbReference type="InterPro" id="IPR045525">
    <property type="entry name" value="DUF6472"/>
</dbReference>
<sequence>MRSNCETCMYYAYDEEYEEYYCQVQLDEDEMERFLSDRFRDCPYYRLEDEYKTVRKQM</sequence>
<gene>
    <name evidence="2" type="ORF">H9X83_12605</name>
</gene>
<comment type="caution">
    <text evidence="2">The sequence shown here is derived from an EMBL/GenBank/DDBJ whole genome shotgun (WGS) entry which is preliminary data.</text>
</comment>
<dbReference type="Proteomes" id="UP000729290">
    <property type="component" value="Unassembled WGS sequence"/>
</dbReference>
<reference evidence="2 3" key="1">
    <citation type="journal article" date="2021" name="Sci. Rep.">
        <title>The distribution of antibiotic resistance genes in chicken gut microbiota commensals.</title>
        <authorList>
            <person name="Juricova H."/>
            <person name="Matiasovicova J."/>
            <person name="Kubasova T."/>
            <person name="Cejkova D."/>
            <person name="Rychlik I."/>
        </authorList>
    </citation>
    <scope>NUCLEOTIDE SEQUENCE [LARGE SCALE GENOMIC DNA]</scope>
    <source>
        <strain evidence="2 3">An431b</strain>
    </source>
</reference>
<evidence type="ECO:0000313" key="3">
    <source>
        <dbReference type="Proteomes" id="UP000729290"/>
    </source>
</evidence>
<dbReference type="Pfam" id="PF20076">
    <property type="entry name" value="DUF6472"/>
    <property type="match status" value="1"/>
</dbReference>
<proteinExistence type="predicted"/>
<evidence type="ECO:0000313" key="2">
    <source>
        <dbReference type="EMBL" id="MBM6878967.1"/>
    </source>
</evidence>
<dbReference type="RefSeq" id="WP_205134601.1">
    <property type="nucleotide sequence ID" value="NZ_JACSNT010000031.1"/>
</dbReference>
<accession>A0ABS2GEB8</accession>
<feature type="domain" description="DUF6472" evidence="1">
    <location>
        <begin position="3"/>
        <end position="58"/>
    </location>
</feature>
<organism evidence="2 3">
    <name type="scientific">Anaerotignum lactatifermentans</name>
    <dbReference type="NCBI Taxonomy" id="160404"/>
    <lineage>
        <taxon>Bacteria</taxon>
        <taxon>Bacillati</taxon>
        <taxon>Bacillota</taxon>
        <taxon>Clostridia</taxon>
        <taxon>Lachnospirales</taxon>
        <taxon>Anaerotignaceae</taxon>
        <taxon>Anaerotignum</taxon>
    </lineage>
</organism>
<name>A0ABS2GEB8_9FIRM</name>